<keyword evidence="2" id="KW-0808">Transferase</keyword>
<dbReference type="EMBL" id="CAICTM010001772">
    <property type="protein sequence ID" value="CAB9526084.1"/>
    <property type="molecule type" value="Genomic_DNA"/>
</dbReference>
<evidence type="ECO:0000259" key="1">
    <source>
        <dbReference type="Pfam" id="PF13191"/>
    </source>
</evidence>
<dbReference type="GO" id="GO:0016301">
    <property type="term" value="F:kinase activity"/>
    <property type="evidence" value="ECO:0007669"/>
    <property type="project" value="UniProtKB-KW"/>
</dbReference>
<keyword evidence="2" id="KW-0418">Kinase</keyword>
<protein>
    <submittedName>
        <fullName evidence="2">Protein kinase domain</fullName>
    </submittedName>
</protein>
<gene>
    <name evidence="2" type="ORF">SEMRO_1774_G296770.1</name>
</gene>
<dbReference type="Pfam" id="PF13191">
    <property type="entry name" value="AAA_16"/>
    <property type="match status" value="1"/>
</dbReference>
<dbReference type="AlphaFoldDB" id="A0A9N8EV65"/>
<comment type="caution">
    <text evidence="2">The sequence shown here is derived from an EMBL/GenBank/DDBJ whole genome shotgun (WGS) entry which is preliminary data.</text>
</comment>
<evidence type="ECO:0000313" key="3">
    <source>
        <dbReference type="Proteomes" id="UP001153069"/>
    </source>
</evidence>
<reference evidence="2" key="1">
    <citation type="submission" date="2020-06" db="EMBL/GenBank/DDBJ databases">
        <authorList>
            <consortium name="Plant Systems Biology data submission"/>
        </authorList>
    </citation>
    <scope>NUCLEOTIDE SEQUENCE</scope>
    <source>
        <strain evidence="2">D6</strain>
    </source>
</reference>
<evidence type="ECO:0000313" key="2">
    <source>
        <dbReference type="EMBL" id="CAB9526084.1"/>
    </source>
</evidence>
<sequence>MASERLAVAFRVVLAEFCCPERPLIILVDDIQWADPSSLDLLAMLANNNDISNLLIVGCFRDDEQAHIN</sequence>
<keyword evidence="3" id="KW-1185">Reference proteome</keyword>
<dbReference type="Proteomes" id="UP001153069">
    <property type="component" value="Unassembled WGS sequence"/>
</dbReference>
<dbReference type="InterPro" id="IPR041664">
    <property type="entry name" value="AAA_16"/>
</dbReference>
<dbReference type="PANTHER" id="PTHR43642">
    <property type="entry name" value="HYBRID SIGNAL TRANSDUCTION HISTIDINE KINASE G"/>
    <property type="match status" value="1"/>
</dbReference>
<name>A0A9N8EV65_9STRA</name>
<dbReference type="PANTHER" id="PTHR43642:SF1">
    <property type="entry name" value="HYBRID SIGNAL TRANSDUCTION HISTIDINE KINASE G"/>
    <property type="match status" value="1"/>
</dbReference>
<organism evidence="2 3">
    <name type="scientific">Seminavis robusta</name>
    <dbReference type="NCBI Taxonomy" id="568900"/>
    <lineage>
        <taxon>Eukaryota</taxon>
        <taxon>Sar</taxon>
        <taxon>Stramenopiles</taxon>
        <taxon>Ochrophyta</taxon>
        <taxon>Bacillariophyta</taxon>
        <taxon>Bacillariophyceae</taxon>
        <taxon>Bacillariophycidae</taxon>
        <taxon>Naviculales</taxon>
        <taxon>Naviculaceae</taxon>
        <taxon>Seminavis</taxon>
    </lineage>
</organism>
<accession>A0A9N8EV65</accession>
<dbReference type="InterPro" id="IPR053159">
    <property type="entry name" value="Hybrid_Histidine_Kinase"/>
</dbReference>
<feature type="domain" description="Orc1-like AAA ATPase" evidence="1">
    <location>
        <begin position="3"/>
        <end position="57"/>
    </location>
</feature>
<proteinExistence type="predicted"/>